<evidence type="ECO:0000313" key="3">
    <source>
        <dbReference type="Proteomes" id="UP000287144"/>
    </source>
</evidence>
<reference evidence="2 3" key="1">
    <citation type="submission" date="2017-06" db="EMBL/GenBank/DDBJ databases">
        <title>Comparative genomic analysis of Ambrosia Fusariam Clade fungi.</title>
        <authorList>
            <person name="Stajich J.E."/>
            <person name="Carrillo J."/>
            <person name="Kijimoto T."/>
            <person name="Eskalen A."/>
            <person name="O'Donnell K."/>
            <person name="Kasson M."/>
        </authorList>
    </citation>
    <scope>NUCLEOTIDE SEQUENCE [LARGE SCALE GENOMIC DNA]</scope>
    <source>
        <strain evidence="2 3">NRRL62579</strain>
    </source>
</reference>
<evidence type="ECO:0000259" key="1">
    <source>
        <dbReference type="Pfam" id="PF20150"/>
    </source>
</evidence>
<dbReference type="Proteomes" id="UP000287144">
    <property type="component" value="Unassembled WGS sequence"/>
</dbReference>
<name>A0A428TLI0_9HYPO</name>
<comment type="caution">
    <text evidence="2">The sequence shown here is derived from an EMBL/GenBank/DDBJ whole genome shotgun (WGS) entry which is preliminary data.</text>
</comment>
<proteinExistence type="predicted"/>
<sequence length="315" mass="36442">MAENPATSSQAAAVGPLARVAKRPGPLTTFHPFPWLPVELQNKIWALAVDVEAPRGYNVGFTRTKRDVNSPTMTWGLRKLRQVDEPYLGECNITRNVMAAGRWAANVAKLEWRNWQPDVPFRLEDRSGVWEAYGLLKAESDTSRRILVDAARDLMLLPNLGKLKANYTIPEIYLPHELVAHHFETRLTGKQGLLSSRLQHMLRLCPVARVCYVVIHDFEYFQAQGVDASFQTFGRNDLEWYRQEHEQVEPQTSSMTYPIGDRIYYELKIEDVPLTSDLRLILAEMRFVEEWFRTDYPGPLQRPRLAFRLMTWRLA</sequence>
<evidence type="ECO:0000313" key="2">
    <source>
        <dbReference type="EMBL" id="RSM02874.1"/>
    </source>
</evidence>
<accession>A0A428TLI0</accession>
<protein>
    <recommendedName>
        <fullName evidence="1">2EXR domain-containing protein</fullName>
    </recommendedName>
</protein>
<organism evidence="2 3">
    <name type="scientific">Fusarium oligoseptatum</name>
    <dbReference type="NCBI Taxonomy" id="2604345"/>
    <lineage>
        <taxon>Eukaryota</taxon>
        <taxon>Fungi</taxon>
        <taxon>Dikarya</taxon>
        <taxon>Ascomycota</taxon>
        <taxon>Pezizomycotina</taxon>
        <taxon>Sordariomycetes</taxon>
        <taxon>Hypocreomycetidae</taxon>
        <taxon>Hypocreales</taxon>
        <taxon>Nectriaceae</taxon>
        <taxon>Fusarium</taxon>
        <taxon>Fusarium solani species complex</taxon>
    </lineage>
</organism>
<dbReference type="AlphaFoldDB" id="A0A428TLI0"/>
<dbReference type="InterPro" id="IPR045518">
    <property type="entry name" value="2EXR"/>
</dbReference>
<dbReference type="Pfam" id="PF20150">
    <property type="entry name" value="2EXR"/>
    <property type="match status" value="1"/>
</dbReference>
<gene>
    <name evidence="2" type="ORF">CEP52_007695</name>
</gene>
<keyword evidence="3" id="KW-1185">Reference proteome</keyword>
<feature type="domain" description="2EXR" evidence="1">
    <location>
        <begin position="30"/>
        <end position="76"/>
    </location>
</feature>
<dbReference type="EMBL" id="NKCK01000072">
    <property type="protein sequence ID" value="RSM02874.1"/>
    <property type="molecule type" value="Genomic_DNA"/>
</dbReference>